<name>A0A4U5W3Q3_STRGB</name>
<dbReference type="RefSeq" id="WP_137304497.1">
    <property type="nucleotide sequence ID" value="NZ_BMVD01000019.1"/>
</dbReference>
<evidence type="ECO:0000313" key="2">
    <source>
        <dbReference type="Proteomes" id="UP000308632"/>
    </source>
</evidence>
<dbReference type="AlphaFoldDB" id="A0A4U5W3Q3"/>
<accession>A0A4U5W3Q3</accession>
<reference evidence="1 2" key="1">
    <citation type="submission" date="2019-04" db="EMBL/GenBank/DDBJ databases">
        <title>Streptomyces lasaliensis sp.nov., an Actinomycete isolated from soil which produces the polyether antibiotic lasalocid.</title>
        <authorList>
            <person name="Erwin G."/>
            <person name="Haber C."/>
        </authorList>
    </citation>
    <scope>NUCLEOTIDE SEQUENCE [LARGE SCALE GENOMIC DNA]</scope>
    <source>
        <strain evidence="1 2">DSM 40089</strain>
    </source>
</reference>
<protein>
    <submittedName>
        <fullName evidence="1">Uncharacterized protein</fullName>
    </submittedName>
</protein>
<comment type="caution">
    <text evidence="1">The sequence shown here is derived from an EMBL/GenBank/DDBJ whole genome shotgun (WGS) entry which is preliminary data.</text>
</comment>
<organism evidence="1 2">
    <name type="scientific">Streptomyces galbus</name>
    <dbReference type="NCBI Taxonomy" id="33898"/>
    <lineage>
        <taxon>Bacteria</taxon>
        <taxon>Bacillati</taxon>
        <taxon>Actinomycetota</taxon>
        <taxon>Actinomycetes</taxon>
        <taxon>Kitasatosporales</taxon>
        <taxon>Streptomycetaceae</taxon>
        <taxon>Streptomyces</taxon>
    </lineage>
</organism>
<sequence>MGVSHTYLTKVEVQHLLGVTTFGMWRLTRKYDKFPKPDERPYSPFNRGRQESEEAWDATKVYSWAARTVEFAHRGAVLLRPAPENPASGRWLGYRDTLRGPALDWHTDIGVIRLVHCDDSKTATDVASAIASNGNKDGVTTVCALYGDMGFGGPALVAADTAHPGIEYEAGWDDVAAYVGQAMPWWPDLLRLPHLIRKWKPGAQAAVVEVPPNDNERILRRAAANEVFDVTSRVAATDMANSIRNNRIDNTNHEIGIFCKEGYGDTPNQVVSGAVPDTSHHPLPCDGDREALQAGWRRLALHTHPDAVAALEVAVGREPDLLPFGAVTEIPVQQGTISDRWTHRLTMCDPTAAHAVLAQDTKPEAFFIDPLTDMPVLRTPDAGGKQVWRFYAPLSLPAGGAELASVVLHHTLWVLTSDGHVHPAPCTPAEHLWWGDGWGDRPSEAAAVVHQLLDDLGATVDLHKHWDAPKGLTALFNEDHKQGAELTRASLLHARMTPPRKR</sequence>
<proteinExistence type="predicted"/>
<dbReference type="Proteomes" id="UP000308632">
    <property type="component" value="Unassembled WGS sequence"/>
</dbReference>
<evidence type="ECO:0000313" key="1">
    <source>
        <dbReference type="EMBL" id="TKS95809.1"/>
    </source>
</evidence>
<gene>
    <name evidence="1" type="ORF">E4U92_35035</name>
</gene>
<dbReference type="EMBL" id="SZPR01000044">
    <property type="protein sequence ID" value="TKS95809.1"/>
    <property type="molecule type" value="Genomic_DNA"/>
</dbReference>